<keyword evidence="4 7" id="KW-0812">Transmembrane</keyword>
<dbReference type="PANTHER" id="PTHR23517">
    <property type="entry name" value="RESISTANCE PROTEIN MDTM, PUTATIVE-RELATED-RELATED"/>
    <property type="match status" value="1"/>
</dbReference>
<evidence type="ECO:0000256" key="2">
    <source>
        <dbReference type="ARBA" id="ARBA00022448"/>
    </source>
</evidence>
<dbReference type="STRING" id="459525.SAMN04488137_4231"/>
<sequence length="461" mass="51721">MLSCPSLKRPGDLYWILNDEKSVMGMKWKDWDRNIKVRLLGEFVINLLFWMFFPYMAIYFSDQLGKEQAGMLLVASQLVGVVTNLVGGYCADTFGRKRMMVIAGAGQAVSFAVFALANSPWLDSPVLTFLAFTALGLFGSLYWPASHAMIADVVPEKNRSEVFAVFYTSINISVVFGPALGSIFFFDYRFELLLACTIVGIMLTFVLQKYIRETVPEKKQIAGDQSGTPKKWNRVILDQLKDYRVIAKDKLFLLFILAGILVAQTFMQLDLLIAVYTTEKVPAQTLLHLGNWSFSLTGEKAFGYIVSTNGLLVALFTVFMSKWMNQYKEGNVFVISSLLYGVAMLLYGNTTILWFLLLAIAIFTAAELMVVGIQESFISKLAPAHMRGQYFAAAGLRYSIGRSLAPLAIPLTLWIGFRWTFFLLFVLTVISAFMYHVMFRLHDKKLAAENKKEAVAPQSAG</sequence>
<evidence type="ECO:0000256" key="7">
    <source>
        <dbReference type="SAM" id="Phobius"/>
    </source>
</evidence>
<keyword evidence="6 7" id="KW-0472">Membrane</keyword>
<organism evidence="9 10">
    <name type="scientific">Fictibacillus solisalsi</name>
    <dbReference type="NCBI Taxonomy" id="459525"/>
    <lineage>
        <taxon>Bacteria</taxon>
        <taxon>Bacillati</taxon>
        <taxon>Bacillota</taxon>
        <taxon>Bacilli</taxon>
        <taxon>Bacillales</taxon>
        <taxon>Fictibacillaceae</taxon>
        <taxon>Fictibacillus</taxon>
    </lineage>
</organism>
<evidence type="ECO:0000256" key="6">
    <source>
        <dbReference type="ARBA" id="ARBA00023136"/>
    </source>
</evidence>
<feature type="transmembrane region" description="Helical" evidence="7">
    <location>
        <begin position="37"/>
        <end position="57"/>
    </location>
</feature>
<dbReference type="CDD" id="cd17329">
    <property type="entry name" value="MFS_MdtH_MDR_like"/>
    <property type="match status" value="1"/>
</dbReference>
<evidence type="ECO:0000256" key="1">
    <source>
        <dbReference type="ARBA" id="ARBA00004651"/>
    </source>
</evidence>
<evidence type="ECO:0000256" key="4">
    <source>
        <dbReference type="ARBA" id="ARBA00022692"/>
    </source>
</evidence>
<feature type="transmembrane region" description="Helical" evidence="7">
    <location>
        <begin position="192"/>
        <end position="211"/>
    </location>
</feature>
<evidence type="ECO:0000259" key="8">
    <source>
        <dbReference type="PROSITE" id="PS50850"/>
    </source>
</evidence>
<feature type="transmembrane region" description="Helical" evidence="7">
    <location>
        <begin position="301"/>
        <end position="319"/>
    </location>
</feature>
<comment type="subcellular location">
    <subcellularLocation>
        <location evidence="1">Cell membrane</location>
        <topology evidence="1">Multi-pass membrane protein</topology>
    </subcellularLocation>
</comment>
<feature type="transmembrane region" description="Helical" evidence="7">
    <location>
        <begin position="124"/>
        <end position="143"/>
    </location>
</feature>
<feature type="transmembrane region" description="Helical" evidence="7">
    <location>
        <begin position="164"/>
        <end position="186"/>
    </location>
</feature>
<name>A0A1H0AW42_9BACL</name>
<dbReference type="GO" id="GO:0005886">
    <property type="term" value="C:plasma membrane"/>
    <property type="evidence" value="ECO:0007669"/>
    <property type="project" value="UniProtKB-SubCell"/>
</dbReference>
<feature type="transmembrane region" description="Helical" evidence="7">
    <location>
        <begin position="251"/>
        <end position="276"/>
    </location>
</feature>
<evidence type="ECO:0000256" key="5">
    <source>
        <dbReference type="ARBA" id="ARBA00022989"/>
    </source>
</evidence>
<dbReference type="Gene3D" id="1.20.1250.20">
    <property type="entry name" value="MFS general substrate transporter like domains"/>
    <property type="match status" value="2"/>
</dbReference>
<keyword evidence="5 7" id="KW-1133">Transmembrane helix</keyword>
<dbReference type="Proteomes" id="UP000199544">
    <property type="component" value="Unassembled WGS sequence"/>
</dbReference>
<dbReference type="EMBL" id="FNHW01000003">
    <property type="protein sequence ID" value="SDN37283.1"/>
    <property type="molecule type" value="Genomic_DNA"/>
</dbReference>
<dbReference type="InterPro" id="IPR050171">
    <property type="entry name" value="MFS_Transporters"/>
</dbReference>
<gene>
    <name evidence="9" type="ORF">SAMN04488137_4231</name>
</gene>
<reference evidence="10" key="1">
    <citation type="submission" date="2016-10" db="EMBL/GenBank/DDBJ databases">
        <authorList>
            <person name="Varghese N."/>
            <person name="Submissions S."/>
        </authorList>
    </citation>
    <scope>NUCLEOTIDE SEQUENCE [LARGE SCALE GENOMIC DNA]</scope>
    <source>
        <strain evidence="10">CGMCC 1.6854</strain>
    </source>
</reference>
<feature type="transmembrane region" description="Helical" evidence="7">
    <location>
        <begin position="394"/>
        <end position="415"/>
    </location>
</feature>
<evidence type="ECO:0000313" key="9">
    <source>
        <dbReference type="EMBL" id="SDN37283.1"/>
    </source>
</evidence>
<proteinExistence type="predicted"/>
<evidence type="ECO:0000313" key="10">
    <source>
        <dbReference type="Proteomes" id="UP000199544"/>
    </source>
</evidence>
<feature type="transmembrane region" description="Helical" evidence="7">
    <location>
        <begin position="69"/>
        <end position="87"/>
    </location>
</feature>
<keyword evidence="2" id="KW-0813">Transport</keyword>
<dbReference type="PANTHER" id="PTHR23517:SF3">
    <property type="entry name" value="INTEGRAL MEMBRANE TRANSPORT PROTEIN"/>
    <property type="match status" value="1"/>
</dbReference>
<dbReference type="GO" id="GO:0022857">
    <property type="term" value="F:transmembrane transporter activity"/>
    <property type="evidence" value="ECO:0007669"/>
    <property type="project" value="InterPro"/>
</dbReference>
<feature type="transmembrane region" description="Helical" evidence="7">
    <location>
        <begin position="331"/>
        <end position="347"/>
    </location>
</feature>
<keyword evidence="3" id="KW-1003">Cell membrane</keyword>
<protein>
    <submittedName>
        <fullName evidence="9">Sugar phosphate permease</fullName>
    </submittedName>
</protein>
<dbReference type="SUPFAM" id="SSF103473">
    <property type="entry name" value="MFS general substrate transporter"/>
    <property type="match status" value="1"/>
</dbReference>
<dbReference type="InterPro" id="IPR020846">
    <property type="entry name" value="MFS_dom"/>
</dbReference>
<dbReference type="Pfam" id="PF07690">
    <property type="entry name" value="MFS_1"/>
    <property type="match status" value="2"/>
</dbReference>
<evidence type="ECO:0000256" key="3">
    <source>
        <dbReference type="ARBA" id="ARBA00022475"/>
    </source>
</evidence>
<dbReference type="PROSITE" id="PS50850">
    <property type="entry name" value="MFS"/>
    <property type="match status" value="1"/>
</dbReference>
<feature type="domain" description="Major facilitator superfamily (MFS) profile" evidence="8">
    <location>
        <begin position="34"/>
        <end position="443"/>
    </location>
</feature>
<dbReference type="InterPro" id="IPR036259">
    <property type="entry name" value="MFS_trans_sf"/>
</dbReference>
<feature type="transmembrane region" description="Helical" evidence="7">
    <location>
        <begin position="353"/>
        <end position="373"/>
    </location>
</feature>
<feature type="transmembrane region" description="Helical" evidence="7">
    <location>
        <begin position="99"/>
        <end position="118"/>
    </location>
</feature>
<dbReference type="AlphaFoldDB" id="A0A1H0AW42"/>
<accession>A0A1H0AW42</accession>
<feature type="transmembrane region" description="Helical" evidence="7">
    <location>
        <begin position="421"/>
        <end position="441"/>
    </location>
</feature>
<keyword evidence="10" id="KW-1185">Reference proteome</keyword>
<dbReference type="InterPro" id="IPR011701">
    <property type="entry name" value="MFS"/>
</dbReference>